<keyword evidence="2" id="KW-1185">Reference proteome</keyword>
<accession>A0ABY1KKV9</accession>
<evidence type="ECO:0000313" key="1">
    <source>
        <dbReference type="EMBL" id="SIS46593.1"/>
    </source>
</evidence>
<dbReference type="InterPro" id="IPR013783">
    <property type="entry name" value="Ig-like_fold"/>
</dbReference>
<reference evidence="1 2" key="1">
    <citation type="submission" date="2017-01" db="EMBL/GenBank/DDBJ databases">
        <authorList>
            <person name="Varghese N."/>
            <person name="Submissions S."/>
        </authorList>
    </citation>
    <scope>NUCLEOTIDE SEQUENCE [LARGE SCALE GENOMIC DNA]</scope>
    <source>
        <strain evidence="1 2">DSM 2061</strain>
    </source>
</reference>
<gene>
    <name evidence="1" type="ORF">SAMN05421766_10229</name>
</gene>
<proteinExistence type="predicted"/>
<protein>
    <submittedName>
        <fullName evidence="1">Uncharacterized protein</fullName>
    </submittedName>
</protein>
<comment type="caution">
    <text evidence="1">The sequence shown here is derived from an EMBL/GenBank/DDBJ whole genome shotgun (WGS) entry which is preliminary data.</text>
</comment>
<organism evidence="1 2">
    <name type="scientific">Zobellia uliginosa</name>
    <dbReference type="NCBI Taxonomy" id="143224"/>
    <lineage>
        <taxon>Bacteria</taxon>
        <taxon>Pseudomonadati</taxon>
        <taxon>Bacteroidota</taxon>
        <taxon>Flavobacteriia</taxon>
        <taxon>Flavobacteriales</taxon>
        <taxon>Flavobacteriaceae</taxon>
        <taxon>Zobellia</taxon>
    </lineage>
</organism>
<evidence type="ECO:0000313" key="2">
    <source>
        <dbReference type="Proteomes" id="UP000185728"/>
    </source>
</evidence>
<dbReference type="Proteomes" id="UP000185728">
    <property type="component" value="Unassembled WGS sequence"/>
</dbReference>
<sequence length="244" mass="26966">MKTIPIRSILRPCFGLFIGIGLLQSCNNDDGTAQKALGEETGITLGYPDSIVQTTLKNGGNVGPNEIDWKGEKGTLSMFTSNETLTDNHIKFEEESGIIFWSRLLPLGTYDLTITAKNSKESVSTTIQLVNRFDQGYFYGGFIAGNPEEIPNSPIPLKFGIILSEDQTFSMVDYDDPAFSASGTWENLEDEAIAIEYTSNGETTYMKGQVYDQEEITLIGTYGDEKDASGEILDPKGKFLFEWD</sequence>
<dbReference type="Gene3D" id="2.60.40.10">
    <property type="entry name" value="Immunoglobulins"/>
    <property type="match status" value="1"/>
</dbReference>
<name>A0ABY1KKV9_9FLAO</name>
<dbReference type="EMBL" id="FTOB01000002">
    <property type="protein sequence ID" value="SIS46593.1"/>
    <property type="molecule type" value="Genomic_DNA"/>
</dbReference>
<dbReference type="PROSITE" id="PS51257">
    <property type="entry name" value="PROKAR_LIPOPROTEIN"/>
    <property type="match status" value="1"/>
</dbReference>
<dbReference type="RefSeq" id="WP_139327601.1">
    <property type="nucleotide sequence ID" value="NZ_FTOB01000002.1"/>
</dbReference>